<comment type="subcellular location">
    <subcellularLocation>
        <location evidence="1">Cell membrane</location>
        <topology evidence="1">Multi-pass membrane protein</topology>
    </subcellularLocation>
</comment>
<dbReference type="SUPFAM" id="SSF48317">
    <property type="entry name" value="Acid phosphatase/Vanadium-dependent haloperoxidase"/>
    <property type="match status" value="1"/>
</dbReference>
<dbReference type="AlphaFoldDB" id="A0A9W6US51"/>
<keyword evidence="2" id="KW-1003">Cell membrane</keyword>
<evidence type="ECO:0000256" key="6">
    <source>
        <dbReference type="ARBA" id="ARBA00023136"/>
    </source>
</evidence>
<dbReference type="GO" id="GO:0005886">
    <property type="term" value="C:plasma membrane"/>
    <property type="evidence" value="ECO:0007669"/>
    <property type="project" value="UniProtKB-SubCell"/>
</dbReference>
<evidence type="ECO:0000256" key="7">
    <source>
        <dbReference type="SAM" id="Phobius"/>
    </source>
</evidence>
<keyword evidence="6 7" id="KW-0472">Membrane</keyword>
<evidence type="ECO:0000313" key="9">
    <source>
        <dbReference type="EMBL" id="GLW58213.1"/>
    </source>
</evidence>
<reference evidence="9" key="1">
    <citation type="submission" date="2023-02" db="EMBL/GenBank/DDBJ databases">
        <title>Kitasatospora phosalacinea NBRC 14362.</title>
        <authorList>
            <person name="Ichikawa N."/>
            <person name="Sato H."/>
            <person name="Tonouchi N."/>
        </authorList>
    </citation>
    <scope>NUCLEOTIDE SEQUENCE</scope>
    <source>
        <strain evidence="9">NBRC 14362</strain>
    </source>
</reference>
<evidence type="ECO:0000256" key="5">
    <source>
        <dbReference type="ARBA" id="ARBA00022989"/>
    </source>
</evidence>
<dbReference type="PANTHER" id="PTHR14969">
    <property type="entry name" value="SPHINGOSINE-1-PHOSPHATE PHOSPHOHYDROLASE"/>
    <property type="match status" value="1"/>
</dbReference>
<keyword evidence="3 7" id="KW-0812">Transmembrane</keyword>
<accession>A0A9W6US51</accession>
<dbReference type="GO" id="GO:0016787">
    <property type="term" value="F:hydrolase activity"/>
    <property type="evidence" value="ECO:0007669"/>
    <property type="project" value="UniProtKB-KW"/>
</dbReference>
<feature type="transmembrane region" description="Helical" evidence="7">
    <location>
        <begin position="41"/>
        <end position="60"/>
    </location>
</feature>
<protein>
    <submittedName>
        <fullName evidence="9">Phosphatase PAP2 family protein</fullName>
    </submittedName>
</protein>
<organism evidence="9 10">
    <name type="scientific">Kitasatospora phosalacinea</name>
    <dbReference type="NCBI Taxonomy" id="2065"/>
    <lineage>
        <taxon>Bacteria</taxon>
        <taxon>Bacillati</taxon>
        <taxon>Actinomycetota</taxon>
        <taxon>Actinomycetes</taxon>
        <taxon>Kitasatosporales</taxon>
        <taxon>Streptomycetaceae</taxon>
        <taxon>Kitasatospora</taxon>
    </lineage>
</organism>
<dbReference type="OrthoDB" id="5243958at2"/>
<dbReference type="Gene3D" id="1.20.144.10">
    <property type="entry name" value="Phosphatidic acid phosphatase type 2/haloperoxidase"/>
    <property type="match status" value="1"/>
</dbReference>
<evidence type="ECO:0000313" key="10">
    <source>
        <dbReference type="Proteomes" id="UP001165143"/>
    </source>
</evidence>
<sequence>MTTPTPAVLALDGARIDGGLYTAVTDFAHRTPWLNTPMTAYTSYGIGLFALFMLAGWWLARRADHTVMAAALAIPIAAVLAYLLNDAVKSALTEPRPCRALPHDFILEACPPPNDWSLPSNHTTVAAATAAALLLVNRRLAALTALAALLMAASRVYVGAHYPHDVAAALITGSLTGLAATAAARRFAAPAVAHLRSGALRPILLAA</sequence>
<evidence type="ECO:0000256" key="3">
    <source>
        <dbReference type="ARBA" id="ARBA00022692"/>
    </source>
</evidence>
<dbReference type="InterPro" id="IPR000326">
    <property type="entry name" value="PAP2/HPO"/>
</dbReference>
<gene>
    <name evidence="9" type="ORF">Kpho01_62240</name>
</gene>
<keyword evidence="4" id="KW-0378">Hydrolase</keyword>
<feature type="transmembrane region" description="Helical" evidence="7">
    <location>
        <begin position="67"/>
        <end position="84"/>
    </location>
</feature>
<dbReference type="SMART" id="SM00014">
    <property type="entry name" value="acidPPc"/>
    <property type="match status" value="1"/>
</dbReference>
<dbReference type="RefSeq" id="WP_033253118.1">
    <property type="nucleotide sequence ID" value="NZ_BSRX01000048.1"/>
</dbReference>
<evidence type="ECO:0000256" key="2">
    <source>
        <dbReference type="ARBA" id="ARBA00022475"/>
    </source>
</evidence>
<comment type="caution">
    <text evidence="9">The sequence shown here is derived from an EMBL/GenBank/DDBJ whole genome shotgun (WGS) entry which is preliminary data.</text>
</comment>
<dbReference type="Proteomes" id="UP001165143">
    <property type="component" value="Unassembled WGS sequence"/>
</dbReference>
<feature type="transmembrane region" description="Helical" evidence="7">
    <location>
        <begin position="166"/>
        <end position="184"/>
    </location>
</feature>
<proteinExistence type="predicted"/>
<evidence type="ECO:0000256" key="4">
    <source>
        <dbReference type="ARBA" id="ARBA00022801"/>
    </source>
</evidence>
<dbReference type="EMBL" id="BSRX01000048">
    <property type="protein sequence ID" value="GLW58213.1"/>
    <property type="molecule type" value="Genomic_DNA"/>
</dbReference>
<dbReference type="PANTHER" id="PTHR14969:SF62">
    <property type="entry name" value="DECAPRENYLPHOSPHORYL-5-PHOSPHORIBOSE PHOSPHATASE RV3807C-RELATED"/>
    <property type="match status" value="1"/>
</dbReference>
<evidence type="ECO:0000259" key="8">
    <source>
        <dbReference type="SMART" id="SM00014"/>
    </source>
</evidence>
<feature type="domain" description="Phosphatidic acid phosphatase type 2/haloperoxidase" evidence="8">
    <location>
        <begin position="66"/>
        <end position="181"/>
    </location>
</feature>
<feature type="transmembrane region" description="Helical" evidence="7">
    <location>
        <begin position="143"/>
        <end position="160"/>
    </location>
</feature>
<name>A0A9W6US51_9ACTN</name>
<dbReference type="InterPro" id="IPR036938">
    <property type="entry name" value="PAP2/HPO_sf"/>
</dbReference>
<keyword evidence="5 7" id="KW-1133">Transmembrane helix</keyword>
<dbReference type="Pfam" id="PF01569">
    <property type="entry name" value="PAP2"/>
    <property type="match status" value="1"/>
</dbReference>
<evidence type="ECO:0000256" key="1">
    <source>
        <dbReference type="ARBA" id="ARBA00004651"/>
    </source>
</evidence>